<dbReference type="PANTHER" id="PTHR46888">
    <property type="entry name" value="ZINC KNUCKLE DOMAINCONTAINING PROTEIN-RELATED"/>
    <property type="match status" value="1"/>
</dbReference>
<keyword evidence="3" id="KW-1185">Reference proteome</keyword>
<keyword evidence="1" id="KW-0175">Coiled coil</keyword>
<organism evidence="2 3">
    <name type="scientific">Araneus ventricosus</name>
    <name type="common">Orbweaver spider</name>
    <name type="synonym">Epeira ventricosa</name>
    <dbReference type="NCBI Taxonomy" id="182803"/>
    <lineage>
        <taxon>Eukaryota</taxon>
        <taxon>Metazoa</taxon>
        <taxon>Ecdysozoa</taxon>
        <taxon>Arthropoda</taxon>
        <taxon>Chelicerata</taxon>
        <taxon>Arachnida</taxon>
        <taxon>Araneae</taxon>
        <taxon>Araneomorphae</taxon>
        <taxon>Entelegynae</taxon>
        <taxon>Araneoidea</taxon>
        <taxon>Araneidae</taxon>
        <taxon>Araneus</taxon>
    </lineage>
</organism>
<dbReference type="PANTHER" id="PTHR46888:SF1">
    <property type="entry name" value="RIBONUCLEASE H"/>
    <property type="match status" value="1"/>
</dbReference>
<evidence type="ECO:0008006" key="4">
    <source>
        <dbReference type="Google" id="ProtNLM"/>
    </source>
</evidence>
<comment type="caution">
    <text evidence="2">The sequence shown here is derived from an EMBL/GenBank/DDBJ whole genome shotgun (WGS) entry which is preliminary data.</text>
</comment>
<proteinExistence type="predicted"/>
<evidence type="ECO:0000313" key="2">
    <source>
        <dbReference type="EMBL" id="GBM37446.1"/>
    </source>
</evidence>
<dbReference type="AlphaFoldDB" id="A0A4Y2FAF6"/>
<feature type="coiled-coil region" evidence="1">
    <location>
        <begin position="47"/>
        <end position="95"/>
    </location>
</feature>
<sequence>MAFLGKAKKSDLITLAIELGEEVTNDLRVVDLRELITKSKKYEVEFVANMLDAISEERVEKEKLERQNEERAFELEKQNKELEKQRIELECLRVKQGSSESVVESFNQNFQKLMPRFNIQTDDMGLFLELFERQAKFAQIPNGRWVSYLIGILPTEINNLIAREPEDKARDYEHIKSLLLQRFKLTAEKFRQLMVKSQKSPDSTWHDFYHEIKTYFEGWLSGLKVETFDQLKDLMIV</sequence>
<feature type="non-terminal residue" evidence="2">
    <location>
        <position position="237"/>
    </location>
</feature>
<name>A0A4Y2FAF6_ARAVE</name>
<evidence type="ECO:0000256" key="1">
    <source>
        <dbReference type="SAM" id="Coils"/>
    </source>
</evidence>
<dbReference type="OrthoDB" id="6430750at2759"/>
<protein>
    <recommendedName>
        <fullName evidence="4">SCAN box domain-containing protein</fullName>
    </recommendedName>
</protein>
<accession>A0A4Y2FAF6</accession>
<reference evidence="2 3" key="1">
    <citation type="journal article" date="2019" name="Sci. Rep.">
        <title>Orb-weaving spider Araneus ventricosus genome elucidates the spidroin gene catalogue.</title>
        <authorList>
            <person name="Kono N."/>
            <person name="Nakamura H."/>
            <person name="Ohtoshi R."/>
            <person name="Moran D.A.P."/>
            <person name="Shinohara A."/>
            <person name="Yoshida Y."/>
            <person name="Fujiwara M."/>
            <person name="Mori M."/>
            <person name="Tomita M."/>
            <person name="Arakawa K."/>
        </authorList>
    </citation>
    <scope>NUCLEOTIDE SEQUENCE [LARGE SCALE GENOMIC DNA]</scope>
</reference>
<evidence type="ECO:0000313" key="3">
    <source>
        <dbReference type="Proteomes" id="UP000499080"/>
    </source>
</evidence>
<dbReference type="EMBL" id="BGPR01095177">
    <property type="protein sequence ID" value="GBM37446.1"/>
    <property type="molecule type" value="Genomic_DNA"/>
</dbReference>
<gene>
    <name evidence="2" type="ORF">AVEN_245771_1</name>
</gene>
<dbReference type="Proteomes" id="UP000499080">
    <property type="component" value="Unassembled WGS sequence"/>
</dbReference>